<dbReference type="PANTHER" id="PTHR35807:SF1">
    <property type="entry name" value="TRANSCRIPTIONAL REGULATOR REDD"/>
    <property type="match status" value="1"/>
</dbReference>
<dbReference type="Proteomes" id="UP001183648">
    <property type="component" value="Unassembled WGS sequence"/>
</dbReference>
<dbReference type="InterPro" id="IPR011990">
    <property type="entry name" value="TPR-like_helical_dom_sf"/>
</dbReference>
<dbReference type="SUPFAM" id="SSF46894">
    <property type="entry name" value="C-terminal effector domain of the bipartite response regulators"/>
    <property type="match status" value="1"/>
</dbReference>
<evidence type="ECO:0000256" key="4">
    <source>
        <dbReference type="ARBA" id="ARBA00023163"/>
    </source>
</evidence>
<keyword evidence="3 5" id="KW-0238">DNA-binding</keyword>
<dbReference type="SMART" id="SM01043">
    <property type="entry name" value="BTAD"/>
    <property type="match status" value="1"/>
</dbReference>
<proteinExistence type="inferred from homology"/>
<feature type="DNA-binding region" description="OmpR/PhoB-type" evidence="5">
    <location>
        <begin position="1"/>
        <end position="98"/>
    </location>
</feature>
<dbReference type="Pfam" id="PF13191">
    <property type="entry name" value="AAA_16"/>
    <property type="match status" value="1"/>
</dbReference>
<dbReference type="InterPro" id="IPR036388">
    <property type="entry name" value="WH-like_DNA-bd_sf"/>
</dbReference>
<dbReference type="PANTHER" id="PTHR35807">
    <property type="entry name" value="TRANSCRIPTIONAL REGULATOR REDD-RELATED"/>
    <property type="match status" value="1"/>
</dbReference>
<evidence type="ECO:0000256" key="6">
    <source>
        <dbReference type="SAM" id="MobiDB-lite"/>
    </source>
</evidence>
<accession>A0ABU2BY20</accession>
<evidence type="ECO:0000256" key="5">
    <source>
        <dbReference type="PROSITE-ProRule" id="PRU01091"/>
    </source>
</evidence>
<evidence type="ECO:0000313" key="9">
    <source>
        <dbReference type="Proteomes" id="UP001183648"/>
    </source>
</evidence>
<dbReference type="InterPro" id="IPR005158">
    <property type="entry name" value="BTAD"/>
</dbReference>
<dbReference type="Pfam" id="PF03704">
    <property type="entry name" value="BTAD"/>
    <property type="match status" value="1"/>
</dbReference>
<dbReference type="SMART" id="SM00862">
    <property type="entry name" value="Trans_reg_C"/>
    <property type="match status" value="1"/>
</dbReference>
<keyword evidence="4" id="KW-0804">Transcription</keyword>
<evidence type="ECO:0000256" key="2">
    <source>
        <dbReference type="ARBA" id="ARBA00023015"/>
    </source>
</evidence>
<dbReference type="EMBL" id="JAVDYG010000001">
    <property type="protein sequence ID" value="MDR7363305.1"/>
    <property type="molecule type" value="Genomic_DNA"/>
</dbReference>
<name>A0ABU2BY20_9ACTN</name>
<dbReference type="SUPFAM" id="SSF48452">
    <property type="entry name" value="TPR-like"/>
    <property type="match status" value="1"/>
</dbReference>
<sequence>MLSFALLGPLEVRRDGVPVDLGPRRHVELLSLLLVRPRTVVPADTLVEQLWDGRPPATAANTLQGYVAGLRRALEPGRAARQPAQVLVTHPLGYSLAVPDDAVDLADFRRGVAAARASGDPAAVREALTLWRGPALADVADAAWAAPVLRALEEERLAAEELHADLALASAEDPARLVPRLQRLLADHPLRERTAALLMRALYRSGRQAEALAVARETRRHLGEELGLDPGAELRELEVAVLRQDDALLRAAPASPLATAPSGPATTATSDPVDAVPGRTGELAALTAAAERALGGTTSVVLVTGEAGIGKTRLVEGLLGTLRDVRVLTGRCSDLEGTPAYWPWRQVLSRLGGAPGPAGTGSAEVGESRFEQALALADRLRADAAQQPVVVVLEDLHWADAPSLELLELVLAEVRGARVLLVLTARGPSVDARLTRVLGALGRHPHATRVDLAALDADAIAAAVREVAGAAPPAEAVEEIGERSGGNPFLARELARLLDADGRLRAGVPVAVRDVLRLRTSVLPERARDLLAAGAVLGRDFAERTAAAMVDLGPDETVAAVEASLSAGLLVEPLPGRLRFAHALTHEAARADLSGARAASLHGRAAAALAEREQPPAGVLAHHLLRARDPAGVDAAVAAAEQDLAELAPQPALELLDHAALVASGVTVPAELLDRVTLLRGIALARLGRLDESREVLIATAEAADARGDHALLARAALAMAADGEVAGYWTMLAPVTGDPDRTVRWLRRTLDALAGKTIEGDAAADLVSLRSALATQLAVTGRPDPELAERALGDAHGLDADHRTRALTARWATLWTPAHVPERLAVARELVSLAGRHVQSRLAARHLLGTALLEAGDLAGSDAEVAALAAEVERLRDPDFALLVVWWRAMRALMSGDLAGAEATSAELQARLDGAHGQAAATAMLSQGTVSGIVAWERGLLGHAAADLDAQSYTHHPGMQVVRALAHAQAGDAATAHRILDETLGPDLSLIGDDPISVSPLVLATEVLAVAGDRGQAGALLARLSSYAGAVVVFAPGAVCLGAGTLYTGTAAALAGDLDRARTDLADAVARNRALGAVPFLVRSLTRLAWVLERQGDGDSAGLRDEATRLAGSLGLTVARFPG</sequence>
<organism evidence="8 9">
    <name type="scientific">Nocardioides marmoribigeumensis</name>
    <dbReference type="NCBI Taxonomy" id="433649"/>
    <lineage>
        <taxon>Bacteria</taxon>
        <taxon>Bacillati</taxon>
        <taxon>Actinomycetota</taxon>
        <taxon>Actinomycetes</taxon>
        <taxon>Propionibacteriales</taxon>
        <taxon>Nocardioidaceae</taxon>
        <taxon>Nocardioides</taxon>
    </lineage>
</organism>
<dbReference type="InterPro" id="IPR001867">
    <property type="entry name" value="OmpR/PhoB-type_DNA-bd"/>
</dbReference>
<dbReference type="Gene3D" id="3.40.50.300">
    <property type="entry name" value="P-loop containing nucleotide triphosphate hydrolases"/>
    <property type="match status" value="1"/>
</dbReference>
<comment type="caution">
    <text evidence="8">The sequence shown here is derived from an EMBL/GenBank/DDBJ whole genome shotgun (WGS) entry which is preliminary data.</text>
</comment>
<comment type="similarity">
    <text evidence="1">Belongs to the AfsR/DnrI/RedD regulatory family.</text>
</comment>
<reference evidence="8 9" key="1">
    <citation type="submission" date="2023-07" db="EMBL/GenBank/DDBJ databases">
        <title>Sequencing the genomes of 1000 actinobacteria strains.</title>
        <authorList>
            <person name="Klenk H.-P."/>
        </authorList>
    </citation>
    <scope>NUCLEOTIDE SEQUENCE [LARGE SCALE GENOMIC DNA]</scope>
    <source>
        <strain evidence="8 9">DSM 19426</strain>
    </source>
</reference>
<dbReference type="InterPro" id="IPR041664">
    <property type="entry name" value="AAA_16"/>
</dbReference>
<dbReference type="CDD" id="cd15831">
    <property type="entry name" value="BTAD"/>
    <property type="match status" value="1"/>
</dbReference>
<dbReference type="Pfam" id="PF00486">
    <property type="entry name" value="Trans_reg_C"/>
    <property type="match status" value="1"/>
</dbReference>
<feature type="domain" description="OmpR/PhoB-type" evidence="7">
    <location>
        <begin position="1"/>
        <end position="98"/>
    </location>
</feature>
<evidence type="ECO:0000259" key="7">
    <source>
        <dbReference type="PROSITE" id="PS51755"/>
    </source>
</evidence>
<dbReference type="InterPro" id="IPR016032">
    <property type="entry name" value="Sig_transdc_resp-reg_C-effctor"/>
</dbReference>
<keyword evidence="2" id="KW-0805">Transcription regulation</keyword>
<dbReference type="InterPro" id="IPR051677">
    <property type="entry name" value="AfsR-DnrI-RedD_regulator"/>
</dbReference>
<dbReference type="Gene3D" id="1.10.10.10">
    <property type="entry name" value="Winged helix-like DNA-binding domain superfamily/Winged helix DNA-binding domain"/>
    <property type="match status" value="1"/>
</dbReference>
<evidence type="ECO:0000256" key="3">
    <source>
        <dbReference type="ARBA" id="ARBA00023125"/>
    </source>
</evidence>
<dbReference type="InterPro" id="IPR027417">
    <property type="entry name" value="P-loop_NTPase"/>
</dbReference>
<evidence type="ECO:0000256" key="1">
    <source>
        <dbReference type="ARBA" id="ARBA00005820"/>
    </source>
</evidence>
<dbReference type="GO" id="GO:0003677">
    <property type="term" value="F:DNA binding"/>
    <property type="evidence" value="ECO:0007669"/>
    <property type="project" value="UniProtKB-KW"/>
</dbReference>
<dbReference type="SUPFAM" id="SSF52540">
    <property type="entry name" value="P-loop containing nucleoside triphosphate hydrolases"/>
    <property type="match status" value="1"/>
</dbReference>
<dbReference type="Gene3D" id="1.25.40.10">
    <property type="entry name" value="Tetratricopeptide repeat domain"/>
    <property type="match status" value="1"/>
</dbReference>
<dbReference type="PROSITE" id="PS51755">
    <property type="entry name" value="OMPR_PHOB"/>
    <property type="match status" value="1"/>
</dbReference>
<protein>
    <submittedName>
        <fullName evidence="8">DNA-binding SARP family transcriptional activator</fullName>
    </submittedName>
</protein>
<evidence type="ECO:0000313" key="8">
    <source>
        <dbReference type="EMBL" id="MDR7363305.1"/>
    </source>
</evidence>
<feature type="region of interest" description="Disordered" evidence="6">
    <location>
        <begin position="255"/>
        <end position="275"/>
    </location>
</feature>
<keyword evidence="9" id="KW-1185">Reference proteome</keyword>
<dbReference type="RefSeq" id="WP_310303564.1">
    <property type="nucleotide sequence ID" value="NZ_BAAAPS010000003.1"/>
</dbReference>
<gene>
    <name evidence="8" type="ORF">J2S63_002858</name>
</gene>